<comment type="caution">
    <text evidence="1">The sequence shown here is derived from an EMBL/GenBank/DDBJ whole genome shotgun (WGS) entry which is preliminary data.</text>
</comment>
<name>A0A9E5MPA9_9GAMM</name>
<proteinExistence type="predicted"/>
<accession>A0A9E5MPA9</accession>
<dbReference type="Proteomes" id="UP000787472">
    <property type="component" value="Unassembled WGS sequence"/>
</dbReference>
<keyword evidence="2" id="KW-1185">Reference proteome</keyword>
<sequence>MGYLSGVKAAGAGQTQRVESVRTEPAGRMGAVAWRTLLWRTQSAQGDAQVADPGKAQLAAPLPPATVVGGRLDAPGVAVRESPRRQACISEGLTYANAHSAGDYPLDLQTGTGRLPLGLKPRQLALHSLQ</sequence>
<dbReference type="RefSeq" id="WP_167191310.1">
    <property type="nucleotide sequence ID" value="NZ_JAAONZ010000021.1"/>
</dbReference>
<dbReference type="EMBL" id="JAAONZ010000021">
    <property type="protein sequence ID" value="NHO67859.1"/>
    <property type="molecule type" value="Genomic_DNA"/>
</dbReference>
<evidence type="ECO:0000313" key="2">
    <source>
        <dbReference type="Proteomes" id="UP000787472"/>
    </source>
</evidence>
<reference evidence="1" key="1">
    <citation type="submission" date="2020-03" db="EMBL/GenBank/DDBJ databases">
        <authorList>
            <person name="Guo F."/>
        </authorList>
    </citation>
    <scope>NUCLEOTIDE SEQUENCE</scope>
    <source>
        <strain evidence="1">JCM 30134</strain>
    </source>
</reference>
<organism evidence="1 2">
    <name type="scientific">Pseudomaricurvus hydrocarbonicus</name>
    <dbReference type="NCBI Taxonomy" id="1470433"/>
    <lineage>
        <taxon>Bacteria</taxon>
        <taxon>Pseudomonadati</taxon>
        <taxon>Pseudomonadota</taxon>
        <taxon>Gammaproteobacteria</taxon>
        <taxon>Cellvibrionales</taxon>
        <taxon>Cellvibrionaceae</taxon>
        <taxon>Pseudomaricurvus</taxon>
    </lineage>
</organism>
<dbReference type="AlphaFoldDB" id="A0A9E5MPA9"/>
<protein>
    <submittedName>
        <fullName evidence="1">Uncharacterized protein</fullName>
    </submittedName>
</protein>
<evidence type="ECO:0000313" key="1">
    <source>
        <dbReference type="EMBL" id="NHO67859.1"/>
    </source>
</evidence>
<gene>
    <name evidence="1" type="ORF">G8770_20120</name>
</gene>